<feature type="region of interest" description="Disordered" evidence="1">
    <location>
        <begin position="61"/>
        <end position="134"/>
    </location>
</feature>
<feature type="region of interest" description="Disordered" evidence="1">
    <location>
        <begin position="321"/>
        <end position="471"/>
    </location>
</feature>
<dbReference type="Proteomes" id="UP000813461">
    <property type="component" value="Unassembled WGS sequence"/>
</dbReference>
<feature type="compositionally biased region" description="Basic and acidic residues" evidence="1">
    <location>
        <begin position="384"/>
        <end position="395"/>
    </location>
</feature>
<feature type="compositionally biased region" description="Low complexity" evidence="1">
    <location>
        <begin position="85"/>
        <end position="103"/>
    </location>
</feature>
<feature type="compositionally biased region" description="Acidic residues" evidence="1">
    <location>
        <begin position="422"/>
        <end position="436"/>
    </location>
</feature>
<evidence type="ECO:0000313" key="3">
    <source>
        <dbReference type="Proteomes" id="UP000813461"/>
    </source>
</evidence>
<evidence type="ECO:0000256" key="1">
    <source>
        <dbReference type="SAM" id="MobiDB-lite"/>
    </source>
</evidence>
<organism evidence="2 3">
    <name type="scientific">Paraphoma chrysanthemicola</name>
    <dbReference type="NCBI Taxonomy" id="798071"/>
    <lineage>
        <taxon>Eukaryota</taxon>
        <taxon>Fungi</taxon>
        <taxon>Dikarya</taxon>
        <taxon>Ascomycota</taxon>
        <taxon>Pezizomycotina</taxon>
        <taxon>Dothideomycetes</taxon>
        <taxon>Pleosporomycetidae</taxon>
        <taxon>Pleosporales</taxon>
        <taxon>Pleosporineae</taxon>
        <taxon>Phaeosphaeriaceae</taxon>
        <taxon>Paraphoma</taxon>
    </lineage>
</organism>
<dbReference type="EMBL" id="JAGMVJ010000005">
    <property type="protein sequence ID" value="KAH7090619.1"/>
    <property type="molecule type" value="Genomic_DNA"/>
</dbReference>
<evidence type="ECO:0000313" key="2">
    <source>
        <dbReference type="EMBL" id="KAH7090619.1"/>
    </source>
</evidence>
<name>A0A8K0R9A8_9PLEO</name>
<accession>A0A8K0R9A8</accession>
<proteinExistence type="predicted"/>
<reference evidence="2" key="1">
    <citation type="journal article" date="2021" name="Nat. Commun.">
        <title>Genetic determinants of endophytism in the Arabidopsis root mycobiome.</title>
        <authorList>
            <person name="Mesny F."/>
            <person name="Miyauchi S."/>
            <person name="Thiergart T."/>
            <person name="Pickel B."/>
            <person name="Atanasova L."/>
            <person name="Karlsson M."/>
            <person name="Huettel B."/>
            <person name="Barry K.W."/>
            <person name="Haridas S."/>
            <person name="Chen C."/>
            <person name="Bauer D."/>
            <person name="Andreopoulos W."/>
            <person name="Pangilinan J."/>
            <person name="LaButti K."/>
            <person name="Riley R."/>
            <person name="Lipzen A."/>
            <person name="Clum A."/>
            <person name="Drula E."/>
            <person name="Henrissat B."/>
            <person name="Kohler A."/>
            <person name="Grigoriev I.V."/>
            <person name="Martin F.M."/>
            <person name="Hacquard S."/>
        </authorList>
    </citation>
    <scope>NUCLEOTIDE SEQUENCE</scope>
    <source>
        <strain evidence="2">MPI-SDFR-AT-0120</strain>
    </source>
</reference>
<comment type="caution">
    <text evidence="2">The sequence shown here is derived from an EMBL/GenBank/DDBJ whole genome shotgun (WGS) entry which is preliminary data.</text>
</comment>
<feature type="compositionally biased region" description="Low complexity" evidence="1">
    <location>
        <begin position="446"/>
        <end position="461"/>
    </location>
</feature>
<sequence>MVQLKFTAWKPPMKRASSGDSDPQSKRPKAFARQQSINGFLQPRVVRKVVAEQPTEVIDLCSDDELQPPHSNQQMTQHVAVLRQSFSETPSTGPSTTSTGKTSLPRSRRDPPSASVQSVNRGGSHDLKNTLSVQPIRHVRSGPLFIASMGSSRQRSRKASAPHASRDDGSDDEGDLPLISLRRPRSGAASIVFMAHAPSDDQSGASASSMGYFIAPDSEASSSHSFVARRPGRLSDADSSEAVASTPVKSSPARTRRRRPKVAFNFAESSSVYHPSSDDDAAVGDIQPQSNEATFEGIRCPPSRRAAVAVSQAISSTFALFSSLEPGGVPKSALASGLSAKTAESADTSQQATQAPSQAVNRRNSSDLHQSSDEDDDGDDENDDEKHADDKHVSGMDEVDSSDGFDEFDNFGVFYEPSEVDKDQDDNNMSDNDDDIAMAPPLAGHSGAASTSAQSKAQSKAPWQPNMAVFEGKPPFLTSTWTVDTVARPSRPPKWTLQPRPSHLIVAYIQAPTTPSSGRPRL</sequence>
<feature type="compositionally biased region" description="Low complexity" evidence="1">
    <location>
        <begin position="342"/>
        <end position="359"/>
    </location>
</feature>
<feature type="region of interest" description="Disordered" evidence="1">
    <location>
        <begin position="1"/>
        <end position="38"/>
    </location>
</feature>
<feature type="compositionally biased region" description="Acidic residues" evidence="1">
    <location>
        <begin position="397"/>
        <end position="409"/>
    </location>
</feature>
<feature type="compositionally biased region" description="Acidic residues" evidence="1">
    <location>
        <begin position="373"/>
        <end position="383"/>
    </location>
</feature>
<gene>
    <name evidence="2" type="ORF">FB567DRAFT_618144</name>
</gene>
<feature type="region of interest" description="Disordered" evidence="1">
    <location>
        <begin position="147"/>
        <end position="182"/>
    </location>
</feature>
<feature type="region of interest" description="Disordered" evidence="1">
    <location>
        <begin position="219"/>
        <end position="300"/>
    </location>
</feature>
<protein>
    <submittedName>
        <fullName evidence="2">Uncharacterized protein</fullName>
    </submittedName>
</protein>
<dbReference type="AlphaFoldDB" id="A0A8K0R9A8"/>
<keyword evidence="3" id="KW-1185">Reference proteome</keyword>